<dbReference type="EMBL" id="DVLU01000032">
    <property type="protein sequence ID" value="HIT85019.1"/>
    <property type="molecule type" value="Genomic_DNA"/>
</dbReference>
<dbReference type="Proteomes" id="UP000824165">
    <property type="component" value="Unassembled WGS sequence"/>
</dbReference>
<name>A0A9D1KPN9_9FIRM</name>
<evidence type="ECO:0000313" key="2">
    <source>
        <dbReference type="Proteomes" id="UP000824165"/>
    </source>
</evidence>
<dbReference type="AlphaFoldDB" id="A0A9D1KPN9"/>
<protein>
    <submittedName>
        <fullName evidence="1">Uncharacterized protein</fullName>
    </submittedName>
</protein>
<proteinExistence type="predicted"/>
<reference evidence="1" key="2">
    <citation type="journal article" date="2021" name="PeerJ">
        <title>Extensive microbial diversity within the chicken gut microbiome revealed by metagenomics and culture.</title>
        <authorList>
            <person name="Gilroy R."/>
            <person name="Ravi A."/>
            <person name="Getino M."/>
            <person name="Pursley I."/>
            <person name="Horton D.L."/>
            <person name="Alikhan N.F."/>
            <person name="Baker D."/>
            <person name="Gharbi K."/>
            <person name="Hall N."/>
            <person name="Watson M."/>
            <person name="Adriaenssens E.M."/>
            <person name="Foster-Nyarko E."/>
            <person name="Jarju S."/>
            <person name="Secka A."/>
            <person name="Antonio M."/>
            <person name="Oren A."/>
            <person name="Chaudhuri R.R."/>
            <person name="La Ragione R."/>
            <person name="Hildebrand F."/>
            <person name="Pallen M.J."/>
        </authorList>
    </citation>
    <scope>NUCLEOTIDE SEQUENCE</scope>
    <source>
        <strain evidence="1">CHK181-108</strain>
    </source>
</reference>
<organism evidence="1 2">
    <name type="scientific">Candidatus Ornithomonoglobus intestinigallinarum</name>
    <dbReference type="NCBI Taxonomy" id="2840894"/>
    <lineage>
        <taxon>Bacteria</taxon>
        <taxon>Bacillati</taxon>
        <taxon>Bacillota</taxon>
        <taxon>Clostridia</taxon>
        <taxon>Candidatus Ornithomonoglobus</taxon>
    </lineage>
</organism>
<reference evidence="1" key="1">
    <citation type="submission" date="2020-10" db="EMBL/GenBank/DDBJ databases">
        <authorList>
            <person name="Gilroy R."/>
        </authorList>
    </citation>
    <scope>NUCLEOTIDE SEQUENCE</scope>
    <source>
        <strain evidence="1">CHK181-108</strain>
    </source>
</reference>
<gene>
    <name evidence="1" type="ORF">IAA60_03820</name>
</gene>
<accession>A0A9D1KPN9</accession>
<comment type="caution">
    <text evidence="1">The sequence shown here is derived from an EMBL/GenBank/DDBJ whole genome shotgun (WGS) entry which is preliminary data.</text>
</comment>
<sequence length="57" mass="6460">MKERKKYIEPVMETVKFSSENIVTSSGLANYNPDLEELGAQGAVLAQTDYNLLEFNY</sequence>
<evidence type="ECO:0000313" key="1">
    <source>
        <dbReference type="EMBL" id="HIT85019.1"/>
    </source>
</evidence>